<feature type="region of interest" description="Disordered" evidence="5">
    <location>
        <begin position="1"/>
        <end position="21"/>
    </location>
</feature>
<dbReference type="GO" id="GO:0001003">
    <property type="term" value="F:RNA polymerase III type 2 promoter sequence-specific DNA binding"/>
    <property type="evidence" value="ECO:0007669"/>
    <property type="project" value="TreeGrafter"/>
</dbReference>
<keyword evidence="9" id="KW-1185">Reference proteome</keyword>
<dbReference type="Gene3D" id="3.30.200.160">
    <property type="entry name" value="TFIIIC, subcomplex tauA, subunit Sfc1, barrel domain"/>
    <property type="match status" value="1"/>
</dbReference>
<dbReference type="FunFam" id="3.30.200.160:FF:000002">
    <property type="entry name" value="Transcription factor IIIC, subunit 5"/>
    <property type="match status" value="1"/>
</dbReference>
<feature type="domain" description="Transcription factor IIIC subunit Tfc1/Sfc1 triple barrel" evidence="7">
    <location>
        <begin position="43"/>
        <end position="143"/>
    </location>
</feature>
<proteinExistence type="predicted"/>
<reference evidence="8" key="2">
    <citation type="submission" date="2025-09" db="UniProtKB">
        <authorList>
            <consortium name="Ensembl"/>
        </authorList>
    </citation>
    <scope>IDENTIFICATION</scope>
</reference>
<evidence type="ECO:0000256" key="5">
    <source>
        <dbReference type="SAM" id="MobiDB-lite"/>
    </source>
</evidence>
<feature type="compositionally biased region" description="Polar residues" evidence="5">
    <location>
        <begin position="431"/>
        <end position="443"/>
    </location>
</feature>
<feature type="compositionally biased region" description="Acidic residues" evidence="5">
    <location>
        <begin position="455"/>
        <end position="471"/>
    </location>
</feature>
<evidence type="ECO:0000256" key="1">
    <source>
        <dbReference type="ARBA" id="ARBA00004123"/>
    </source>
</evidence>
<accession>A0A9J8B7X1</accession>
<organism evidence="8 9">
    <name type="scientific">Cyprinus carpio carpio</name>
    <dbReference type="NCBI Taxonomy" id="630221"/>
    <lineage>
        <taxon>Eukaryota</taxon>
        <taxon>Metazoa</taxon>
        <taxon>Chordata</taxon>
        <taxon>Craniata</taxon>
        <taxon>Vertebrata</taxon>
        <taxon>Euteleostomi</taxon>
        <taxon>Actinopterygii</taxon>
        <taxon>Neopterygii</taxon>
        <taxon>Teleostei</taxon>
        <taxon>Ostariophysi</taxon>
        <taxon>Cypriniformes</taxon>
        <taxon>Cyprinidae</taxon>
        <taxon>Cyprininae</taxon>
        <taxon>Cyprinus</taxon>
    </lineage>
</organism>
<evidence type="ECO:0000259" key="6">
    <source>
        <dbReference type="Pfam" id="PF09734"/>
    </source>
</evidence>
<protein>
    <submittedName>
        <fullName evidence="8">General transcription factor IIIC, polypeptide 5</fullName>
    </submittedName>
</protein>
<dbReference type="Ensembl" id="ENSCCRT00000139154.1">
    <property type="protein sequence ID" value="ENSCCRP00000152743.1"/>
    <property type="gene ID" value="ENSCCRG00000003116.2"/>
</dbReference>
<evidence type="ECO:0000313" key="9">
    <source>
        <dbReference type="Proteomes" id="UP001108240"/>
    </source>
</evidence>
<feature type="region of interest" description="Disordered" evidence="5">
    <location>
        <begin position="332"/>
        <end position="355"/>
    </location>
</feature>
<keyword evidence="4" id="KW-0539">Nucleus</keyword>
<dbReference type="InterPro" id="IPR042536">
    <property type="entry name" value="TFIIIC_tauA_Sfc1"/>
</dbReference>
<dbReference type="GeneTree" id="ENSGT00390000004458"/>
<dbReference type="Proteomes" id="UP001108240">
    <property type="component" value="Unplaced"/>
</dbReference>
<dbReference type="GO" id="GO:0005634">
    <property type="term" value="C:nucleus"/>
    <property type="evidence" value="ECO:0007669"/>
    <property type="project" value="UniProtKB-SubCell"/>
</dbReference>
<evidence type="ECO:0000256" key="4">
    <source>
        <dbReference type="ARBA" id="ARBA00023242"/>
    </source>
</evidence>
<sequence>MDPVIASNPASSSTDVRNKGESQDAAVVSGTTATLALSDTSLVCVEYPAVVNNVDTMLESIGGEEGVSKTYADSSKRLELRFRPKDQFCHPAYGNRFSSTNLLLRVRRRTRKGNSAETQISMEIVGLIGTTYKFQGMADFQYLATHNDPDGNQMSLYDKIILRKPEKKEFYDNPVPLFLPPPIFSRLDTAVDYYYRPDVLHSRETAMQSVLLKDHLIAPNRARRPNNAIFVNFDDKTIPSGPLEAAVTSWKKFCVHPNDAKAEQQLRQLTGPWRSLWVRFGYDPRKTAEAKIYQVLDFRIRYGMKHGFGVNEMPVKPKRSAYHYSHPTTINRAVPQPASVSDITQESASSSGPKPATAKYLLKDSVYIFQEGMLPPYRQMFYQLCDLNVEKIKNIIHKNDGKEEVCDERDGWCVPHTADELRNIISGMIQQQVQANRPASSTKKPVRTRSKTVDSGEEEDDDDEDDDDDEEYKPSDGSDNEMETEIADYM</sequence>
<dbReference type="PANTHER" id="PTHR13230:SF5">
    <property type="entry name" value="GENERAL TRANSCRIPTION FACTOR 3C POLYPEPTIDE 5"/>
    <property type="match status" value="1"/>
</dbReference>
<dbReference type="Pfam" id="PF17682">
    <property type="entry name" value="Tau95_N"/>
    <property type="match status" value="1"/>
</dbReference>
<evidence type="ECO:0000259" key="7">
    <source>
        <dbReference type="Pfam" id="PF17682"/>
    </source>
</evidence>
<feature type="compositionally biased region" description="Polar residues" evidence="5">
    <location>
        <begin position="338"/>
        <end position="352"/>
    </location>
</feature>
<dbReference type="GO" id="GO:0001002">
    <property type="term" value="F:RNA polymerase III type 1 promoter sequence-specific DNA binding"/>
    <property type="evidence" value="ECO:0007669"/>
    <property type="project" value="TreeGrafter"/>
</dbReference>
<dbReference type="InterPro" id="IPR040454">
    <property type="entry name" value="TF_IIIC_Tfc1/Sfc1"/>
</dbReference>
<evidence type="ECO:0000313" key="8">
    <source>
        <dbReference type="Ensembl" id="ENSCCRP00000152743.1"/>
    </source>
</evidence>
<dbReference type="Pfam" id="PF09734">
    <property type="entry name" value="Tau95"/>
    <property type="match status" value="2"/>
</dbReference>
<dbReference type="InterPro" id="IPR041499">
    <property type="entry name" value="Tfc1/Sfc1_N"/>
</dbReference>
<name>A0A9J8B7X1_CYPCA</name>
<reference evidence="8" key="1">
    <citation type="submission" date="2025-08" db="UniProtKB">
        <authorList>
            <consortium name="Ensembl"/>
        </authorList>
    </citation>
    <scope>IDENTIFICATION</scope>
</reference>
<keyword evidence="3" id="KW-0804">Transcription</keyword>
<comment type="subcellular location">
    <subcellularLocation>
        <location evidence="1">Nucleus</location>
    </subcellularLocation>
</comment>
<feature type="region of interest" description="Disordered" evidence="5">
    <location>
        <begin position="431"/>
        <end position="490"/>
    </location>
</feature>
<keyword evidence="2" id="KW-0238">DNA-binding</keyword>
<dbReference type="GO" id="GO:0000127">
    <property type="term" value="C:transcription factor TFIIIC complex"/>
    <property type="evidence" value="ECO:0007669"/>
    <property type="project" value="InterPro"/>
</dbReference>
<dbReference type="GO" id="GO:0006384">
    <property type="term" value="P:transcription initiation at RNA polymerase III promoter"/>
    <property type="evidence" value="ECO:0007669"/>
    <property type="project" value="InterPro"/>
</dbReference>
<feature type="domain" description="Transcription factor IIIC subunit 5 HTH" evidence="6">
    <location>
        <begin position="270"/>
        <end position="299"/>
    </location>
</feature>
<evidence type="ECO:0000256" key="3">
    <source>
        <dbReference type="ARBA" id="ARBA00023163"/>
    </source>
</evidence>
<dbReference type="InterPro" id="IPR019136">
    <property type="entry name" value="TF_IIIC_su-5_HTH"/>
</dbReference>
<dbReference type="PANTHER" id="PTHR13230">
    <property type="entry name" value="GENERAL TRANSCRIPTION FACTOR IIIC, POLYPEPTIDE 5"/>
    <property type="match status" value="1"/>
</dbReference>
<feature type="domain" description="Transcription factor IIIC subunit 5 HTH" evidence="6">
    <location>
        <begin position="178"/>
        <end position="257"/>
    </location>
</feature>
<dbReference type="AlphaFoldDB" id="A0A9J8B7X1"/>
<evidence type="ECO:0000256" key="2">
    <source>
        <dbReference type="ARBA" id="ARBA00023125"/>
    </source>
</evidence>
<feature type="compositionally biased region" description="Acidic residues" evidence="5">
    <location>
        <begin position="478"/>
        <end position="490"/>
    </location>
</feature>